<evidence type="ECO:0000313" key="3">
    <source>
        <dbReference type="Proteomes" id="UP001281761"/>
    </source>
</evidence>
<organism evidence="2 3">
    <name type="scientific">Blattamonas nauphoetae</name>
    <dbReference type="NCBI Taxonomy" id="2049346"/>
    <lineage>
        <taxon>Eukaryota</taxon>
        <taxon>Metamonada</taxon>
        <taxon>Preaxostyla</taxon>
        <taxon>Oxymonadida</taxon>
        <taxon>Blattamonas</taxon>
    </lineage>
</organism>
<sequence length="189" mass="20528">MGKKVLRTLRMEGIDDVIEQKLENNKRETYGRDIIGYSIASVFPTSSHLSNLDSGRCISTSQIVPTIFSRPNFHASSILIHGTPAALFASLVVAQLGQAQYRVGCGSALEATHTEGLRTNGISEIVLSVFDDAGQVGTTDQSQILPNLESSNEGQRRTLPPSQSGSCRPLLDIPQPIRLQPRTMRSLPN</sequence>
<feature type="region of interest" description="Disordered" evidence="1">
    <location>
        <begin position="148"/>
        <end position="173"/>
    </location>
</feature>
<gene>
    <name evidence="2" type="ORF">BLNAU_4043</name>
</gene>
<proteinExistence type="predicted"/>
<evidence type="ECO:0000256" key="1">
    <source>
        <dbReference type="SAM" id="MobiDB-lite"/>
    </source>
</evidence>
<comment type="caution">
    <text evidence="2">The sequence shown here is derived from an EMBL/GenBank/DDBJ whole genome shotgun (WGS) entry which is preliminary data.</text>
</comment>
<accession>A0ABQ9YB07</accession>
<dbReference type="Proteomes" id="UP001281761">
    <property type="component" value="Unassembled WGS sequence"/>
</dbReference>
<keyword evidence="3" id="KW-1185">Reference proteome</keyword>
<protein>
    <submittedName>
        <fullName evidence="2">Uncharacterized protein</fullName>
    </submittedName>
</protein>
<evidence type="ECO:0000313" key="2">
    <source>
        <dbReference type="EMBL" id="KAK2960956.1"/>
    </source>
</evidence>
<name>A0ABQ9YB07_9EUKA</name>
<dbReference type="EMBL" id="JARBJD010000019">
    <property type="protein sequence ID" value="KAK2960956.1"/>
    <property type="molecule type" value="Genomic_DNA"/>
</dbReference>
<reference evidence="2 3" key="1">
    <citation type="journal article" date="2022" name="bioRxiv">
        <title>Genomics of Preaxostyla Flagellates Illuminates Evolutionary Transitions and the Path Towards Mitochondrial Loss.</title>
        <authorList>
            <person name="Novak L.V.F."/>
            <person name="Treitli S.C."/>
            <person name="Pyrih J."/>
            <person name="Halakuc P."/>
            <person name="Pipaliya S.V."/>
            <person name="Vacek V."/>
            <person name="Brzon O."/>
            <person name="Soukal P."/>
            <person name="Eme L."/>
            <person name="Dacks J.B."/>
            <person name="Karnkowska A."/>
            <person name="Elias M."/>
            <person name="Hampl V."/>
        </authorList>
    </citation>
    <scope>NUCLEOTIDE SEQUENCE [LARGE SCALE GENOMIC DNA]</scope>
    <source>
        <strain evidence="2">NAU3</strain>
        <tissue evidence="2">Gut</tissue>
    </source>
</reference>